<evidence type="ECO:0000256" key="2">
    <source>
        <dbReference type="ARBA" id="ARBA00022801"/>
    </source>
</evidence>
<dbReference type="InterPro" id="IPR051316">
    <property type="entry name" value="Zinc-reg_GTPase_activator"/>
</dbReference>
<dbReference type="PANTHER" id="PTHR13748:SF62">
    <property type="entry name" value="COBW DOMAIN-CONTAINING PROTEIN"/>
    <property type="match status" value="1"/>
</dbReference>
<dbReference type="Gene3D" id="3.40.50.300">
    <property type="entry name" value="P-loop containing nucleotide triphosphate hydrolases"/>
    <property type="match status" value="1"/>
</dbReference>
<dbReference type="GO" id="GO:0016787">
    <property type="term" value="F:hydrolase activity"/>
    <property type="evidence" value="ECO:0007669"/>
    <property type="project" value="UniProtKB-KW"/>
</dbReference>
<feature type="compositionally biased region" description="Basic and acidic residues" evidence="7">
    <location>
        <begin position="232"/>
        <end position="244"/>
    </location>
</feature>
<dbReference type="InterPro" id="IPR027417">
    <property type="entry name" value="P-loop_NTPase"/>
</dbReference>
<dbReference type="InterPro" id="IPR011629">
    <property type="entry name" value="CobW-like_C"/>
</dbReference>
<evidence type="ECO:0000256" key="6">
    <source>
        <dbReference type="ARBA" id="ARBA00049117"/>
    </source>
</evidence>
<keyword evidence="10" id="KW-1185">Reference proteome</keyword>
<comment type="catalytic activity">
    <reaction evidence="6">
        <text>GTP + H2O = GDP + phosphate + H(+)</text>
        <dbReference type="Rhea" id="RHEA:19669"/>
        <dbReference type="ChEBI" id="CHEBI:15377"/>
        <dbReference type="ChEBI" id="CHEBI:15378"/>
        <dbReference type="ChEBI" id="CHEBI:37565"/>
        <dbReference type="ChEBI" id="CHEBI:43474"/>
        <dbReference type="ChEBI" id="CHEBI:58189"/>
    </reaction>
    <physiologicalReaction direction="left-to-right" evidence="6">
        <dbReference type="Rhea" id="RHEA:19670"/>
    </physiologicalReaction>
</comment>
<dbReference type="PANTHER" id="PTHR13748">
    <property type="entry name" value="COBW-RELATED"/>
    <property type="match status" value="1"/>
</dbReference>
<dbReference type="AlphaFoldDB" id="A0A7Z2S7N4"/>
<evidence type="ECO:0000256" key="3">
    <source>
        <dbReference type="ARBA" id="ARBA00023186"/>
    </source>
</evidence>
<evidence type="ECO:0000256" key="1">
    <source>
        <dbReference type="ARBA" id="ARBA00022741"/>
    </source>
</evidence>
<dbReference type="SMART" id="SM00833">
    <property type="entry name" value="CobW_C"/>
    <property type="match status" value="1"/>
</dbReference>
<dbReference type="Pfam" id="PF02492">
    <property type="entry name" value="cobW"/>
    <property type="match status" value="1"/>
</dbReference>
<keyword evidence="2" id="KW-0378">Hydrolase</keyword>
<dbReference type="SUPFAM" id="SSF52540">
    <property type="entry name" value="P-loop containing nucleoside triphosphate hydrolases"/>
    <property type="match status" value="1"/>
</dbReference>
<evidence type="ECO:0000313" key="10">
    <source>
        <dbReference type="Proteomes" id="UP000464468"/>
    </source>
</evidence>
<comment type="function">
    <text evidence="5">Zinc chaperone that directly transfers zinc cofactor to target proteins, thereby activating them. Zinc is transferred from the CXCC motif in the GTPase domain to the zinc binding site in target proteins in a process requiring GTP hydrolysis.</text>
</comment>
<accession>A0A7Z2S7N4</accession>
<dbReference type="InterPro" id="IPR036627">
    <property type="entry name" value="CobW-likC_sf"/>
</dbReference>
<evidence type="ECO:0000256" key="5">
    <source>
        <dbReference type="ARBA" id="ARBA00045658"/>
    </source>
</evidence>
<evidence type="ECO:0000313" key="9">
    <source>
        <dbReference type="EMBL" id="QHL90511.1"/>
    </source>
</evidence>
<dbReference type="GO" id="GO:0005737">
    <property type="term" value="C:cytoplasm"/>
    <property type="evidence" value="ECO:0007669"/>
    <property type="project" value="TreeGrafter"/>
</dbReference>
<feature type="domain" description="CobW C-terminal" evidence="8">
    <location>
        <begin position="263"/>
        <end position="358"/>
    </location>
</feature>
<reference evidence="9 10" key="1">
    <citation type="submission" date="2020-01" db="EMBL/GenBank/DDBJ databases">
        <title>Sphingomonas sp. C33 whole genome sequece.</title>
        <authorList>
            <person name="Park C."/>
        </authorList>
    </citation>
    <scope>NUCLEOTIDE SEQUENCE [LARGE SCALE GENOMIC DNA]</scope>
    <source>
        <strain evidence="9 10">C33</strain>
    </source>
</reference>
<feature type="region of interest" description="Disordered" evidence="7">
    <location>
        <begin position="228"/>
        <end position="255"/>
    </location>
</feature>
<evidence type="ECO:0000256" key="4">
    <source>
        <dbReference type="ARBA" id="ARBA00034320"/>
    </source>
</evidence>
<dbReference type="KEGG" id="schy:GVO57_06230"/>
<evidence type="ECO:0000259" key="8">
    <source>
        <dbReference type="SMART" id="SM00833"/>
    </source>
</evidence>
<organism evidence="9 10">
    <name type="scientific">Sphingomonas changnyeongensis</name>
    <dbReference type="NCBI Taxonomy" id="2698679"/>
    <lineage>
        <taxon>Bacteria</taxon>
        <taxon>Pseudomonadati</taxon>
        <taxon>Pseudomonadota</taxon>
        <taxon>Alphaproteobacteria</taxon>
        <taxon>Sphingomonadales</taxon>
        <taxon>Sphingomonadaceae</taxon>
        <taxon>Sphingomonas</taxon>
    </lineage>
</organism>
<dbReference type="RefSeq" id="WP_160592439.1">
    <property type="nucleotide sequence ID" value="NZ_CP047895.1"/>
</dbReference>
<dbReference type="EMBL" id="CP047895">
    <property type="protein sequence ID" value="QHL90511.1"/>
    <property type="molecule type" value="Genomic_DNA"/>
</dbReference>
<dbReference type="InterPro" id="IPR003495">
    <property type="entry name" value="CobW/HypB/UreG_nucleotide-bd"/>
</dbReference>
<gene>
    <name evidence="9" type="ORF">GVO57_06230</name>
</gene>
<dbReference type="GO" id="GO:0000166">
    <property type="term" value="F:nucleotide binding"/>
    <property type="evidence" value="ECO:0007669"/>
    <property type="project" value="UniProtKB-KW"/>
</dbReference>
<comment type="similarity">
    <text evidence="4">Belongs to the SIMIBI class G3E GTPase family. ZNG1 subfamily.</text>
</comment>
<keyword evidence="1" id="KW-0547">Nucleotide-binding</keyword>
<dbReference type="SUPFAM" id="SSF90002">
    <property type="entry name" value="Hypothetical protein YjiA, C-terminal domain"/>
    <property type="match status" value="1"/>
</dbReference>
<keyword evidence="3" id="KW-0143">Chaperone</keyword>
<dbReference type="Pfam" id="PF07683">
    <property type="entry name" value="CobW_C"/>
    <property type="match status" value="1"/>
</dbReference>
<protein>
    <submittedName>
        <fullName evidence="9">GTP-binding protein</fullName>
    </submittedName>
</protein>
<dbReference type="Proteomes" id="UP000464468">
    <property type="component" value="Chromosome"/>
</dbReference>
<evidence type="ECO:0000256" key="7">
    <source>
        <dbReference type="SAM" id="MobiDB-lite"/>
    </source>
</evidence>
<dbReference type="Gene3D" id="3.30.1220.10">
    <property type="entry name" value="CobW-like, C-terminal domain"/>
    <property type="match status" value="1"/>
</dbReference>
<sequence length="371" mass="40151">MRIPVILLTGFLGAGKTSLLSRLLRDPRFSDTAVIINEFGEVGLDHLLVEHLPDEPVVEMTSGCLCCTVRGDVRRALLMLHHRSEAGELPLFSRLIIETTGLADPAPVVHTLLADPRVAARFALAGVVTIVDAVNGQATLAAHREAARQVAIADRLLITKTDLDAGRDALPALCADLARRAPGATIADTRAPDFDLRQAVDGLTGFDAGTRPADVVAWLNAEAYAQNAHQAAAHEHDHSHGHGHDHAHHHDHAHDVNRHSDDIRAFCLTLDQPLDPAAFAFALELLAAHQGPDLLRVKGLVAITDYPDHPVVIHMVQHLIEPPVRLDAWPGADRRSRLVFITRNIDPARLAAFFADWTGAGADAELISRLT</sequence>
<dbReference type="CDD" id="cd03112">
    <property type="entry name" value="CobW-like"/>
    <property type="match status" value="1"/>
</dbReference>
<name>A0A7Z2S7N4_9SPHN</name>
<proteinExistence type="inferred from homology"/>